<reference evidence="3" key="1">
    <citation type="submission" date="2021-06" db="EMBL/GenBank/DDBJ databases">
        <title>Thalassococcus sp. CAU 1522 isolated from sea sand, Republic of Korea.</title>
        <authorList>
            <person name="Kim W."/>
        </authorList>
    </citation>
    <scope>NUCLEOTIDE SEQUENCE</scope>
    <source>
        <strain evidence="3">CAU 1522</strain>
    </source>
</reference>
<accession>A0ABS6NAU8</accession>
<dbReference type="PANTHER" id="PTHR43798:SF31">
    <property type="entry name" value="AB HYDROLASE SUPERFAMILY PROTEIN YCLE"/>
    <property type="match status" value="1"/>
</dbReference>
<dbReference type="PANTHER" id="PTHR43798">
    <property type="entry name" value="MONOACYLGLYCEROL LIPASE"/>
    <property type="match status" value="1"/>
</dbReference>
<dbReference type="InterPro" id="IPR000073">
    <property type="entry name" value="AB_hydrolase_1"/>
</dbReference>
<organism evidence="3 4">
    <name type="scientific">Thalassococcus arenae</name>
    <dbReference type="NCBI Taxonomy" id="2851652"/>
    <lineage>
        <taxon>Bacteria</taxon>
        <taxon>Pseudomonadati</taxon>
        <taxon>Pseudomonadota</taxon>
        <taxon>Alphaproteobacteria</taxon>
        <taxon>Rhodobacterales</taxon>
        <taxon>Roseobacteraceae</taxon>
        <taxon>Thalassococcus</taxon>
    </lineage>
</organism>
<name>A0ABS6NAU8_9RHOB</name>
<gene>
    <name evidence="3" type="ORF">KUH32_15135</name>
</gene>
<dbReference type="Proteomes" id="UP001166293">
    <property type="component" value="Unassembled WGS sequence"/>
</dbReference>
<protein>
    <submittedName>
        <fullName evidence="3">Alpha/beta hydrolase</fullName>
    </submittedName>
</protein>
<dbReference type="EMBL" id="JAHRWL010000002">
    <property type="protein sequence ID" value="MBV2361098.1"/>
    <property type="molecule type" value="Genomic_DNA"/>
</dbReference>
<comment type="caution">
    <text evidence="3">The sequence shown here is derived from an EMBL/GenBank/DDBJ whole genome shotgun (WGS) entry which is preliminary data.</text>
</comment>
<sequence>MARKMLTYIAIAALGFSGLTLWRAQANEARAVAEYPPLGDFVEVDGQAVHYTVTGSGPDLVLIHGASGNLRDMTFALAETLARDYRVIAFDRPGLGHTPPTDDMSITAQAALLAQAAATLGADKPLVVGQSYGGAVALAWGVTQPDSVAALVLLGAPSLPWSSDLSTLYKVNSHPVLSRLTVPLLAAWVPESYVQNAIQGVFAPQSAPDGYADFVGAPLTLRRSALRANAVQRANLLAEIVDLNRRYEDITAPIELVHGDADTTVGLRIHSAPLAERLDGAALDALPGIGHMPHHVARDATLAAIDRAASRAGLR</sequence>
<evidence type="ECO:0000313" key="3">
    <source>
        <dbReference type="EMBL" id="MBV2361098.1"/>
    </source>
</evidence>
<keyword evidence="1 3" id="KW-0378">Hydrolase</keyword>
<dbReference type="Pfam" id="PF00561">
    <property type="entry name" value="Abhydrolase_1"/>
    <property type="match status" value="1"/>
</dbReference>
<dbReference type="GO" id="GO:0016787">
    <property type="term" value="F:hydrolase activity"/>
    <property type="evidence" value="ECO:0007669"/>
    <property type="project" value="UniProtKB-KW"/>
</dbReference>
<evidence type="ECO:0000259" key="2">
    <source>
        <dbReference type="Pfam" id="PF00561"/>
    </source>
</evidence>
<keyword evidence="4" id="KW-1185">Reference proteome</keyword>
<feature type="domain" description="AB hydrolase-1" evidence="2">
    <location>
        <begin position="60"/>
        <end position="295"/>
    </location>
</feature>
<dbReference type="InterPro" id="IPR050266">
    <property type="entry name" value="AB_hydrolase_sf"/>
</dbReference>
<proteinExistence type="predicted"/>
<evidence type="ECO:0000256" key="1">
    <source>
        <dbReference type="ARBA" id="ARBA00022801"/>
    </source>
</evidence>
<evidence type="ECO:0000313" key="4">
    <source>
        <dbReference type="Proteomes" id="UP001166293"/>
    </source>
</evidence>